<keyword evidence="6" id="KW-0175">Coiled coil</keyword>
<feature type="compositionally biased region" description="Low complexity" evidence="11">
    <location>
        <begin position="556"/>
        <end position="566"/>
    </location>
</feature>
<dbReference type="PROSITE" id="PS50016">
    <property type="entry name" value="ZF_PHD_2"/>
    <property type="match status" value="1"/>
</dbReference>
<keyword evidence="2" id="KW-0479">Metal-binding</keyword>
<accession>Q1RPW5</accession>
<dbReference type="PROSITE" id="PS50014">
    <property type="entry name" value="BROMODOMAIN_2"/>
    <property type="match status" value="1"/>
</dbReference>
<evidence type="ECO:0000259" key="13">
    <source>
        <dbReference type="PROSITE" id="PS50016"/>
    </source>
</evidence>
<evidence type="ECO:0000256" key="1">
    <source>
        <dbReference type="ARBA" id="ARBA00004123"/>
    </source>
</evidence>
<evidence type="ECO:0000256" key="6">
    <source>
        <dbReference type="ARBA" id="ARBA00023054"/>
    </source>
</evidence>
<feature type="region of interest" description="Disordered" evidence="11">
    <location>
        <begin position="1134"/>
        <end position="1205"/>
    </location>
</feature>
<dbReference type="InterPro" id="IPR003649">
    <property type="entry name" value="Bbox_C"/>
</dbReference>
<accession>A0A1W2VNX6</accession>
<evidence type="ECO:0000256" key="10">
    <source>
        <dbReference type="PROSITE-ProRule" id="PRU00035"/>
    </source>
</evidence>
<keyword evidence="5" id="KW-0862">Zinc</keyword>
<organism evidence="15">
    <name type="scientific">Ciona intestinalis</name>
    <name type="common">Transparent sea squirt</name>
    <name type="synonym">Ascidia intestinalis</name>
    <dbReference type="NCBI Taxonomy" id="7719"/>
    <lineage>
        <taxon>Eukaryota</taxon>
        <taxon>Metazoa</taxon>
        <taxon>Chordata</taxon>
        <taxon>Tunicata</taxon>
        <taxon>Ascidiacea</taxon>
        <taxon>Phlebobranchia</taxon>
        <taxon>Cionidae</taxon>
        <taxon>Ciona</taxon>
    </lineage>
</organism>
<dbReference type="SMART" id="SM00184">
    <property type="entry name" value="RING"/>
    <property type="match status" value="1"/>
</dbReference>
<feature type="compositionally biased region" description="Acidic residues" evidence="11">
    <location>
        <begin position="1163"/>
        <end position="1172"/>
    </location>
</feature>
<evidence type="ECO:0000256" key="8">
    <source>
        <dbReference type="ARBA" id="ARBA00023242"/>
    </source>
</evidence>
<evidence type="ECO:0000256" key="4">
    <source>
        <dbReference type="ARBA" id="ARBA00022771"/>
    </source>
</evidence>
<feature type="region of interest" description="Disordered" evidence="11">
    <location>
        <begin position="503"/>
        <end position="539"/>
    </location>
</feature>
<dbReference type="CDD" id="cd19775">
    <property type="entry name" value="Bbox2_TIF1_C-VI"/>
    <property type="match status" value="1"/>
</dbReference>
<feature type="region of interest" description="Disordered" evidence="11">
    <location>
        <begin position="735"/>
        <end position="773"/>
    </location>
</feature>
<dbReference type="SMART" id="SM00297">
    <property type="entry name" value="BROMO"/>
    <property type="match status" value="1"/>
</dbReference>
<dbReference type="InterPro" id="IPR001965">
    <property type="entry name" value="Znf_PHD"/>
</dbReference>
<dbReference type="Gene3D" id="3.30.40.10">
    <property type="entry name" value="Zinc/RING finger domain, C3HC4 (zinc finger)"/>
    <property type="match status" value="1"/>
</dbReference>
<feature type="compositionally biased region" description="Basic and acidic residues" evidence="11">
    <location>
        <begin position="735"/>
        <end position="750"/>
    </location>
</feature>
<dbReference type="SMART" id="SM00502">
    <property type="entry name" value="BBC"/>
    <property type="match status" value="1"/>
</dbReference>
<evidence type="ECO:0000256" key="5">
    <source>
        <dbReference type="ARBA" id="ARBA00022833"/>
    </source>
</evidence>
<feature type="region of interest" description="Disordered" evidence="11">
    <location>
        <begin position="1"/>
        <end position="84"/>
    </location>
</feature>
<gene>
    <name evidence="15" type="primary">Ci-ZF(Bbox/RING/PHD)-1</name>
</gene>
<protein>
    <submittedName>
        <fullName evidence="15">Zinc finger protein</fullName>
    </submittedName>
</protein>
<dbReference type="PROSITE" id="PS00518">
    <property type="entry name" value="ZF_RING_1"/>
    <property type="match status" value="1"/>
</dbReference>
<feature type="compositionally biased region" description="Basic and acidic residues" evidence="11">
    <location>
        <begin position="1136"/>
        <end position="1157"/>
    </location>
</feature>
<feature type="domain" description="PHD-type" evidence="13">
    <location>
        <begin position="934"/>
        <end position="981"/>
    </location>
</feature>
<dbReference type="EMBL" id="AK222438">
    <property type="protein sequence ID" value="BAE93320.1"/>
    <property type="molecule type" value="mRNA"/>
</dbReference>
<feature type="region of interest" description="Disordered" evidence="11">
    <location>
        <begin position="792"/>
        <end position="849"/>
    </location>
</feature>
<dbReference type="InterPro" id="IPR017907">
    <property type="entry name" value="Znf_RING_CS"/>
</dbReference>
<dbReference type="InterPro" id="IPR019787">
    <property type="entry name" value="Znf_PHD-finger"/>
</dbReference>
<dbReference type="GO" id="GO:0005634">
    <property type="term" value="C:nucleus"/>
    <property type="evidence" value="ECO:0007669"/>
    <property type="project" value="UniProtKB-SubCell"/>
</dbReference>
<reference evidence="15" key="1">
    <citation type="journal article" date="2006" name="Dev. Biol.">
        <title>Systematic analysis of embryonic expression profiles of zinc finger genes in Ciona intestinalis.</title>
        <authorList>
            <person name="Miwata K."/>
            <person name="Chiba T."/>
            <person name="Horii R."/>
            <person name="Yamada L."/>
            <person name="Kubo A."/>
            <person name="Miyamura D."/>
            <person name="Satoh N."/>
            <person name="Satou Y."/>
        </authorList>
    </citation>
    <scope>NUCLEOTIDE SEQUENCE</scope>
</reference>
<feature type="compositionally biased region" description="Low complexity" evidence="11">
    <location>
        <begin position="895"/>
        <end position="908"/>
    </location>
</feature>
<dbReference type="PRINTS" id="PR00503">
    <property type="entry name" value="BROMODOMAIN"/>
</dbReference>
<feature type="compositionally biased region" description="Polar residues" evidence="11">
    <location>
        <begin position="48"/>
        <end position="64"/>
    </location>
</feature>
<feature type="compositionally biased region" description="Basic and acidic residues" evidence="11">
    <location>
        <begin position="154"/>
        <end position="163"/>
    </location>
</feature>
<evidence type="ECO:0000259" key="14">
    <source>
        <dbReference type="PROSITE" id="PS50119"/>
    </source>
</evidence>
<dbReference type="PROSITE" id="PS50119">
    <property type="entry name" value="ZF_BBOX"/>
    <property type="match status" value="2"/>
</dbReference>
<dbReference type="InterPro" id="IPR013083">
    <property type="entry name" value="Znf_RING/FYVE/PHD"/>
</dbReference>
<feature type="region of interest" description="Disordered" evidence="11">
    <location>
        <begin position="556"/>
        <end position="704"/>
    </location>
</feature>
<dbReference type="GO" id="GO:0008270">
    <property type="term" value="F:zinc ion binding"/>
    <property type="evidence" value="ECO:0007669"/>
    <property type="project" value="UniProtKB-KW"/>
</dbReference>
<feature type="domain" description="B box-type" evidence="14">
    <location>
        <begin position="276"/>
        <end position="317"/>
    </location>
</feature>
<evidence type="ECO:0000256" key="9">
    <source>
        <dbReference type="PROSITE-ProRule" id="PRU00024"/>
    </source>
</evidence>
<feature type="domain" description="B box-type" evidence="14">
    <location>
        <begin position="219"/>
        <end position="266"/>
    </location>
</feature>
<dbReference type="SUPFAM" id="SSF57903">
    <property type="entry name" value="FYVE/PHD zinc finger"/>
    <property type="match status" value="1"/>
</dbReference>
<comment type="subcellular location">
    <subcellularLocation>
        <location evidence="1">Nucleus</location>
    </subcellularLocation>
</comment>
<dbReference type="PANTHER" id="PTHR45915:SF6">
    <property type="entry name" value="E3 UBIQUITIN-PROTEIN LIGASE TRIM33"/>
    <property type="match status" value="1"/>
</dbReference>
<dbReference type="InterPro" id="IPR001841">
    <property type="entry name" value="Znf_RING"/>
</dbReference>
<dbReference type="InterPro" id="IPR036427">
    <property type="entry name" value="Bromodomain-like_sf"/>
</dbReference>
<dbReference type="Gene3D" id="1.20.920.10">
    <property type="entry name" value="Bromodomain-like"/>
    <property type="match status" value="1"/>
</dbReference>
<dbReference type="SUPFAM" id="SSF57845">
    <property type="entry name" value="B-box zinc-binding domain"/>
    <property type="match status" value="1"/>
</dbReference>
<dbReference type="PROSITE" id="PS01359">
    <property type="entry name" value="ZF_PHD_1"/>
    <property type="match status" value="1"/>
</dbReference>
<evidence type="ECO:0000259" key="12">
    <source>
        <dbReference type="PROSITE" id="PS50014"/>
    </source>
</evidence>
<feature type="region of interest" description="Disordered" evidence="11">
    <location>
        <begin position="130"/>
        <end position="163"/>
    </location>
</feature>
<dbReference type="SMART" id="SM00249">
    <property type="entry name" value="PHD"/>
    <property type="match status" value="1"/>
</dbReference>
<dbReference type="InterPro" id="IPR000315">
    <property type="entry name" value="Znf_B-box"/>
</dbReference>
<evidence type="ECO:0000313" key="15">
    <source>
        <dbReference type="EMBL" id="BAE93320.1"/>
    </source>
</evidence>
<dbReference type="SMART" id="SM00336">
    <property type="entry name" value="BBOX"/>
    <property type="match status" value="2"/>
</dbReference>
<dbReference type="CDD" id="cd15541">
    <property type="entry name" value="PHD_TIF1_like"/>
    <property type="match status" value="1"/>
</dbReference>
<dbReference type="Gene3D" id="3.30.160.60">
    <property type="entry name" value="Classic Zinc Finger"/>
    <property type="match status" value="1"/>
</dbReference>
<dbReference type="Pfam" id="PF00643">
    <property type="entry name" value="zf-B_box"/>
    <property type="match status" value="1"/>
</dbReference>
<dbReference type="OrthoDB" id="6020909at2759"/>
<keyword evidence="4 9" id="KW-0863">Zinc-finger</keyword>
<dbReference type="InterPro" id="IPR011011">
    <property type="entry name" value="Znf_FYVE_PHD"/>
</dbReference>
<feature type="region of interest" description="Disordered" evidence="11">
    <location>
        <begin position="889"/>
        <end position="913"/>
    </location>
</feature>
<dbReference type="Pfam" id="PF00628">
    <property type="entry name" value="PHD"/>
    <property type="match status" value="1"/>
</dbReference>
<feature type="compositionally biased region" description="Polar residues" evidence="11">
    <location>
        <begin position="130"/>
        <end position="153"/>
    </location>
</feature>
<feature type="domain" description="Bromo" evidence="12">
    <location>
        <begin position="1016"/>
        <end position="1088"/>
    </location>
</feature>
<dbReference type="InterPro" id="IPR001487">
    <property type="entry name" value="Bromodomain"/>
</dbReference>
<evidence type="ECO:0000256" key="11">
    <source>
        <dbReference type="SAM" id="MobiDB-lite"/>
    </source>
</evidence>
<dbReference type="KEGG" id="cin:778879"/>
<keyword evidence="8" id="KW-0539">Nucleus</keyword>
<name>Q1RPW5_CIOIN</name>
<proteinExistence type="evidence at transcript level"/>
<feature type="compositionally biased region" description="Polar residues" evidence="11">
    <location>
        <begin position="802"/>
        <end position="819"/>
    </location>
</feature>
<dbReference type="AlphaFoldDB" id="Q1RPW5"/>
<dbReference type="InterPro" id="IPR019786">
    <property type="entry name" value="Zinc_finger_PHD-type_CS"/>
</dbReference>
<feature type="compositionally biased region" description="Low complexity" evidence="11">
    <location>
        <begin position="679"/>
        <end position="704"/>
    </location>
</feature>
<sequence>MAEPLRNKRSQSDDLSEIPKAKISKTSVEETEENTASKKFEIEPEIVENQQNKSTISGQENKTVPVTPLETSEENSEPSTSKAKPEEAKEGFCFKCKLSYRDKNPLLLGCLHTFCSRCILTNEYFKLNAAPSTPNQPQKQPDGSQKPTTSTENHVGEKNQKALPEEGCSSINDLKKHAYSNQISLSKLIVTCPQCGCNSQARVVTNNLFVLKEKDPTETTIRYCTNCEESAMAVRHCEECEEDLCEQCVTAHKRVKLTKEHILKSILDTELESAPNPHNYCSKHCTEQLKLFCETCNQLTCRDCQLEFHRDHKYQFVQEAANSLRKVMQTMSQKLDEKNAYLKQTTVNVKATLDKVNKRNEEVTQDVLKFHNQLQELITNKSQFFLRKIDDITTQRRNKLTTQLAMTDRLNRAVEHCISFINQAMDDRNGTALLHSKQVVMEYLTAVMRQKFGTNPASSNHLYFQSDPSILATITSKMGSLFWGYPAVNVQKQMETQNLSSPQRHTMHHRGIPPQSFQPANAGAQRKPEGMNHVQHPRNSTSLDKLLTSTSNAQSYYQNHQQKQQNDYTRRMEAQDSQQQLLRNQHMHGMKPTTPLHNQRPPVPQSSSHSRMPPHPPTTMHLPGYQSNSQYIRPTRVNMGMGQPQTSNINMNSNGRQDNYNQRRGGVNLNISPVNHSIPHQQPQQQQPQQQHQQQQHQQHQQQQYNMGNVNRMKPFVSRASVANMKQTAVNHGPIERSHSHNAMHEHDPPTLHSPLKPNLTVTPPPHPSFMGEVASMVNNDVIPVLQMPTLNEKKQDPPHQSPESITHAVQSPSLSSADSGFETGLNRNNDQNNLTKPDTEDHLSPPPLLDFSELIKQEAIEEDEDMKYFDDKHETSVEEMVMSLAQEQQKEIPKTLTTPTTSPNTKAKMGETSHFSEWNNFTENNMRKYDPNEDWCGVCNNGGDLLCCDSCPKVFHVHCHVPEILAAPPGIWQCMLCRDLDAAVEMEMGPGKRKRVMGLQGKPLKLCERILLELFCHSKSSPFHFPVKNSVPNYYKLIKEPMDFLKIKKKLQPGNFQHYAGCEKFLSDVYLVFTNCYLFNGEDTSLGRAAKEVQKYFYERVQLWLPFLKLNLDRLEEDQRQIITEAVNKQVVANEKPKPTSTDKSKPHIPYEHDSPWKPGQDETEEDDDVIESTPSSDVSEEQADLTDESRRRKQSKSGIVHIK</sequence>
<evidence type="ECO:0000256" key="2">
    <source>
        <dbReference type="ARBA" id="ARBA00022723"/>
    </source>
</evidence>
<dbReference type="PANTHER" id="PTHR45915">
    <property type="entry name" value="TRANSCRIPTION INTERMEDIARY FACTOR"/>
    <property type="match status" value="1"/>
</dbReference>
<feature type="compositionally biased region" description="Polar residues" evidence="11">
    <location>
        <begin position="826"/>
        <end position="837"/>
    </location>
</feature>
<evidence type="ECO:0000256" key="3">
    <source>
        <dbReference type="ARBA" id="ARBA00022737"/>
    </source>
</evidence>
<dbReference type="Pfam" id="PF00439">
    <property type="entry name" value="Bromodomain"/>
    <property type="match status" value="1"/>
</dbReference>
<dbReference type="SUPFAM" id="SSF47370">
    <property type="entry name" value="Bromodomain"/>
    <property type="match status" value="1"/>
</dbReference>
<keyword evidence="3" id="KW-0677">Repeat</keyword>
<evidence type="ECO:0000256" key="7">
    <source>
        <dbReference type="ARBA" id="ARBA00023117"/>
    </source>
</evidence>
<feature type="compositionally biased region" description="Polar residues" evidence="11">
    <location>
        <begin position="643"/>
        <end position="662"/>
    </location>
</feature>
<dbReference type="CDD" id="cd05502">
    <property type="entry name" value="Bromo_tif1_like"/>
    <property type="match status" value="1"/>
</dbReference>
<keyword evidence="7 10" id="KW-0103">Bromodomain</keyword>